<dbReference type="EMBL" id="CAMXCT010000618">
    <property type="protein sequence ID" value="CAI3981217.1"/>
    <property type="molecule type" value="Genomic_DNA"/>
</dbReference>
<sequence>MVGLWLVPFAVPLSDGYFVQVPGESNESLAQGRWPGAAADACLAWAEGEPGYELRRITTRRAKFFPEARKELLRKASSWTVLPDCPATSWTIRLLNASVFADRNSEGEVELADVIQEILSSGETTMLQTVSSRLALFGLLGHAGRRKRSFRGMGALSPVIWDVFTELPHWSLLQRQLWASIRSRRPLPLGPAILELSGAGSDPLLQAVLLLTSAQEIRLRSGDILSASSILGEVSLLVSRAAGVLEQWVTDVNKAEMVRGLRDWPVVQLLADLEVSDLAELQAMGRDVQTLQQVRFLPSPDVVPSLVLPYREPLSDHDRDIGRFHCTTDFFAEVEYWIRESLPGDRMVAVEVACWLPDCLVWAGHRLGGRISAACLEADDLAATAGRRSIKLNGFEGQVHMLQRRVTSSPSSVRWHCRDHDDMSHEDNIEDNVHLSNDRRCGFQKTDGDNGVVDHLATSIDHEVERLGFDHIDILKLSISSMDILRSAWKALRRTSRVLLATEPRQTMMQVEFLKTAGFQEIQVPMPEKFAARDHLERMWGVWDDIEEKLGPEVRVQDLALVRTIIGEGHSERGHVVVSSYVRANALVVFEEQASRALKVGKSPLFGAMMPRSMDDKAGKAPAGQTNNESKLKVCPLPS</sequence>
<reference evidence="3" key="1">
    <citation type="submission" date="2022-10" db="EMBL/GenBank/DDBJ databases">
        <authorList>
            <person name="Chen Y."/>
            <person name="Dougan E. K."/>
            <person name="Chan C."/>
            <person name="Rhodes N."/>
            <person name="Thang M."/>
        </authorList>
    </citation>
    <scope>NUCLEOTIDE SEQUENCE</scope>
</reference>
<organism evidence="3">
    <name type="scientific">Cladocopium goreaui</name>
    <dbReference type="NCBI Taxonomy" id="2562237"/>
    <lineage>
        <taxon>Eukaryota</taxon>
        <taxon>Sar</taxon>
        <taxon>Alveolata</taxon>
        <taxon>Dinophyceae</taxon>
        <taxon>Suessiales</taxon>
        <taxon>Symbiodiniaceae</taxon>
        <taxon>Cladocopium</taxon>
    </lineage>
</organism>
<keyword evidence="2" id="KW-0732">Signal</keyword>
<gene>
    <name evidence="3" type="ORF">C1SCF055_LOCUS9030</name>
</gene>
<dbReference type="OrthoDB" id="416631at2759"/>
<dbReference type="AlphaFoldDB" id="A0A9P1FP38"/>
<proteinExistence type="predicted"/>
<evidence type="ECO:0000256" key="1">
    <source>
        <dbReference type="SAM" id="MobiDB-lite"/>
    </source>
</evidence>
<feature type="chain" id="PRO_5043272089" evidence="2">
    <location>
        <begin position="17"/>
        <end position="639"/>
    </location>
</feature>
<evidence type="ECO:0000313" key="5">
    <source>
        <dbReference type="Proteomes" id="UP001152797"/>
    </source>
</evidence>
<dbReference type="Proteomes" id="UP001152797">
    <property type="component" value="Unassembled WGS sequence"/>
</dbReference>
<comment type="caution">
    <text evidence="3">The sequence shown here is derived from an EMBL/GenBank/DDBJ whole genome shotgun (WGS) entry which is preliminary data.</text>
</comment>
<evidence type="ECO:0000256" key="2">
    <source>
        <dbReference type="SAM" id="SignalP"/>
    </source>
</evidence>
<dbReference type="EMBL" id="CAMXCT030000618">
    <property type="protein sequence ID" value="CAL4768529.1"/>
    <property type="molecule type" value="Genomic_DNA"/>
</dbReference>
<feature type="region of interest" description="Disordered" evidence="1">
    <location>
        <begin position="611"/>
        <end position="639"/>
    </location>
</feature>
<reference evidence="4 5" key="2">
    <citation type="submission" date="2024-05" db="EMBL/GenBank/DDBJ databases">
        <authorList>
            <person name="Chen Y."/>
            <person name="Shah S."/>
            <person name="Dougan E. K."/>
            <person name="Thang M."/>
            <person name="Chan C."/>
        </authorList>
    </citation>
    <scope>NUCLEOTIDE SEQUENCE [LARGE SCALE GENOMIC DNA]</scope>
</reference>
<dbReference type="EMBL" id="CAMXCT020000618">
    <property type="protein sequence ID" value="CAL1134592.1"/>
    <property type="molecule type" value="Genomic_DNA"/>
</dbReference>
<evidence type="ECO:0000313" key="3">
    <source>
        <dbReference type="EMBL" id="CAI3981217.1"/>
    </source>
</evidence>
<name>A0A9P1FP38_9DINO</name>
<keyword evidence="5" id="KW-1185">Reference proteome</keyword>
<evidence type="ECO:0000313" key="4">
    <source>
        <dbReference type="EMBL" id="CAL4768529.1"/>
    </source>
</evidence>
<accession>A0A9P1FP38</accession>
<feature type="signal peptide" evidence="2">
    <location>
        <begin position="1"/>
        <end position="16"/>
    </location>
</feature>
<protein>
    <submittedName>
        <fullName evidence="3">Uncharacterized protein</fullName>
    </submittedName>
</protein>